<keyword evidence="4" id="KW-1185">Reference proteome</keyword>
<accession>A0A543FDZ8</accession>
<feature type="transmembrane region" description="Helical" evidence="1">
    <location>
        <begin position="35"/>
        <end position="54"/>
    </location>
</feature>
<name>A0A543FDZ8_9NOCA</name>
<dbReference type="Proteomes" id="UP000316331">
    <property type="component" value="Unassembled WGS sequence"/>
</dbReference>
<feature type="transmembrane region" description="Helical" evidence="1">
    <location>
        <begin position="66"/>
        <end position="86"/>
    </location>
</feature>
<dbReference type="OrthoDB" id="5191452at2"/>
<keyword evidence="1" id="KW-1133">Transmembrane helix</keyword>
<gene>
    <name evidence="3" type="ORF">FB390_3616</name>
</gene>
<sequence length="172" mass="19073">MPVVRIWRRNDGAPPAGAPAEGDWDFEVRPRRSVLTARIVAAVIVVMFAVGGIWLRTGSTGVNFRLADQIAMVTIGVLIAGGVLMLTRPRLRVGHRGVSVRNILGDHLFAWEHIRGVTFPDKKSWARLELVDDDYVPLLAIRSNDKAHAGRAMDRLRELGAKYTGSEEPERD</sequence>
<dbReference type="RefSeq" id="WP_141809935.1">
    <property type="nucleotide sequence ID" value="NZ_VFPG01000001.1"/>
</dbReference>
<evidence type="ECO:0000259" key="2">
    <source>
        <dbReference type="Pfam" id="PF10756"/>
    </source>
</evidence>
<keyword evidence="1" id="KW-0812">Transmembrane</keyword>
<feature type="domain" description="Low molecular weight protein antigen 6 PH" evidence="2">
    <location>
        <begin position="88"/>
        <end position="158"/>
    </location>
</feature>
<evidence type="ECO:0000313" key="3">
    <source>
        <dbReference type="EMBL" id="TQM31946.1"/>
    </source>
</evidence>
<dbReference type="InterPro" id="IPR019692">
    <property type="entry name" value="CFP-6_PH"/>
</dbReference>
<dbReference type="AlphaFoldDB" id="A0A543FDZ8"/>
<evidence type="ECO:0000256" key="1">
    <source>
        <dbReference type="SAM" id="Phobius"/>
    </source>
</evidence>
<dbReference type="EMBL" id="VFPG01000001">
    <property type="protein sequence ID" value="TQM31946.1"/>
    <property type="molecule type" value="Genomic_DNA"/>
</dbReference>
<comment type="caution">
    <text evidence="3">The sequence shown here is derived from an EMBL/GenBank/DDBJ whole genome shotgun (WGS) entry which is preliminary data.</text>
</comment>
<proteinExistence type="predicted"/>
<organism evidence="3 4">
    <name type="scientific">Nocardia bhagyanarayanae</name>
    <dbReference type="NCBI Taxonomy" id="1215925"/>
    <lineage>
        <taxon>Bacteria</taxon>
        <taxon>Bacillati</taxon>
        <taxon>Actinomycetota</taxon>
        <taxon>Actinomycetes</taxon>
        <taxon>Mycobacteriales</taxon>
        <taxon>Nocardiaceae</taxon>
        <taxon>Nocardia</taxon>
    </lineage>
</organism>
<evidence type="ECO:0000313" key="4">
    <source>
        <dbReference type="Proteomes" id="UP000316331"/>
    </source>
</evidence>
<dbReference type="Pfam" id="PF10756">
    <property type="entry name" value="bPH_6"/>
    <property type="match status" value="1"/>
</dbReference>
<protein>
    <submittedName>
        <fullName evidence="3">PH (Pleckstrin Homology) domain-containing protein</fullName>
    </submittedName>
</protein>
<keyword evidence="1" id="KW-0472">Membrane</keyword>
<reference evidence="3 4" key="1">
    <citation type="submission" date="2019-06" db="EMBL/GenBank/DDBJ databases">
        <title>Sequencing the genomes of 1000 actinobacteria strains.</title>
        <authorList>
            <person name="Klenk H.-P."/>
        </authorList>
    </citation>
    <scope>NUCLEOTIDE SEQUENCE [LARGE SCALE GENOMIC DNA]</scope>
    <source>
        <strain evidence="3 4">DSM 103495</strain>
    </source>
</reference>